<proteinExistence type="predicted"/>
<gene>
    <name evidence="1" type="ordered locus">Gbro_4625</name>
</gene>
<sequence>MSESTTYSWSPVGLSTSELGAKTMMFCVTVAVPASITDTVLSSSLAT</sequence>
<organism evidence="1 2">
    <name type="scientific">Gordonia bronchialis (strain ATCC 25592 / DSM 43247 / BCRC 13721 / JCM 3198 / KCTC 3076 / NBRC 16047 / NCTC 10667)</name>
    <name type="common">Rhodococcus bronchialis</name>
    <dbReference type="NCBI Taxonomy" id="526226"/>
    <lineage>
        <taxon>Bacteria</taxon>
        <taxon>Bacillati</taxon>
        <taxon>Actinomycetota</taxon>
        <taxon>Actinomycetes</taxon>
        <taxon>Mycobacteriales</taxon>
        <taxon>Gordoniaceae</taxon>
        <taxon>Gordonia</taxon>
    </lineage>
</organism>
<dbReference type="HOGENOM" id="CLU_3168610_0_0_11"/>
<evidence type="ECO:0000313" key="1">
    <source>
        <dbReference type="EMBL" id="ACY23753.1"/>
    </source>
</evidence>
<protein>
    <submittedName>
        <fullName evidence="1">Uncharacterized protein</fullName>
    </submittedName>
</protein>
<dbReference type="EMBL" id="CP001802">
    <property type="protein sequence ID" value="ACY23753.1"/>
    <property type="molecule type" value="Genomic_DNA"/>
</dbReference>
<reference evidence="2" key="1">
    <citation type="submission" date="2009-10" db="EMBL/GenBank/DDBJ databases">
        <title>The complete chromosome of Gordonia bronchialis DSM 43247.</title>
        <authorList>
            <consortium name="US DOE Joint Genome Institute (JGI-PGF)"/>
            <person name="Lucas S."/>
            <person name="Copeland A."/>
            <person name="Lapidus A."/>
            <person name="Glavina del Rio T."/>
            <person name="Dalin E."/>
            <person name="Tice H."/>
            <person name="Bruce D."/>
            <person name="Goodwin L."/>
            <person name="Pitluck S."/>
            <person name="Kyrpides N."/>
            <person name="Mavromatis K."/>
            <person name="Ivanova N."/>
            <person name="Ovchinnikova G."/>
            <person name="Saunders E."/>
            <person name="Brettin T."/>
            <person name="Detter J.C."/>
            <person name="Han C."/>
            <person name="Larimer F."/>
            <person name="Land M."/>
            <person name="Hauser L."/>
            <person name="Markowitz V."/>
            <person name="Cheng J.-F."/>
            <person name="Hugenholtz P."/>
            <person name="Woyke T."/>
            <person name="Wu D."/>
            <person name="Jando M."/>
            <person name="Schneider S."/>
            <person name="Goeker M."/>
            <person name="Klenk H.-P."/>
            <person name="Eisen J.A."/>
        </authorList>
    </citation>
    <scope>NUCLEOTIDE SEQUENCE [LARGE SCALE GENOMIC DNA]</scope>
    <source>
        <strain evidence="2">ATCC 25592 / DSM 43247 / BCRC 13721 / JCM 3198 / KCTC 3076 / NBRC 16047 / NCTC 10667</strain>
    </source>
</reference>
<name>D0L7G4_GORB4</name>
<dbReference type="KEGG" id="gbr:Gbro_4625"/>
<keyword evidence="2" id="KW-1185">Reference proteome</keyword>
<reference evidence="1 2" key="2">
    <citation type="journal article" date="2010" name="Stand. Genomic Sci.">
        <title>Complete genome sequence of Gordonia bronchialis type strain (3410).</title>
        <authorList>
            <person name="Ivanova N."/>
            <person name="Sikorski J."/>
            <person name="Jando M."/>
            <person name="Lapidus A."/>
            <person name="Nolan M."/>
            <person name="Lucas S."/>
            <person name="Del Rio T.G."/>
            <person name="Tice H."/>
            <person name="Copeland A."/>
            <person name="Cheng J.F."/>
            <person name="Chen F."/>
            <person name="Bruce D."/>
            <person name="Goodwin L."/>
            <person name="Pitluck S."/>
            <person name="Mavromatis K."/>
            <person name="Ovchinnikova G."/>
            <person name="Pati A."/>
            <person name="Chen A."/>
            <person name="Palaniappan K."/>
            <person name="Land M."/>
            <person name="Hauser L."/>
            <person name="Chang Y.J."/>
            <person name="Jeffries C.D."/>
            <person name="Chain P."/>
            <person name="Saunders E."/>
            <person name="Han C."/>
            <person name="Detter J.C."/>
            <person name="Brettin T."/>
            <person name="Rohde M."/>
            <person name="Goker M."/>
            <person name="Bristow J."/>
            <person name="Eisen J.A."/>
            <person name="Markowitz V."/>
            <person name="Hugenholtz P."/>
            <person name="Klenk H.P."/>
            <person name="Kyrpides N.C."/>
        </authorList>
    </citation>
    <scope>NUCLEOTIDE SEQUENCE [LARGE SCALE GENOMIC DNA]</scope>
    <source>
        <strain evidence="2">ATCC 25592 / DSM 43247 / BCRC 13721 / JCM 3198 / KCTC 3076 / NBRC 16047 / NCTC 10667</strain>
    </source>
</reference>
<dbReference type="Proteomes" id="UP000001219">
    <property type="component" value="Chromosome"/>
</dbReference>
<accession>D0L7G4</accession>
<evidence type="ECO:0000313" key="2">
    <source>
        <dbReference type="Proteomes" id="UP000001219"/>
    </source>
</evidence>
<dbReference type="AlphaFoldDB" id="D0L7G4"/>